<feature type="coiled-coil region" evidence="1">
    <location>
        <begin position="894"/>
        <end position="921"/>
    </location>
</feature>
<feature type="region of interest" description="Disordered" evidence="2">
    <location>
        <begin position="163"/>
        <end position="207"/>
    </location>
</feature>
<proteinExistence type="predicted"/>
<feature type="compositionally biased region" description="Basic and acidic residues" evidence="2">
    <location>
        <begin position="59"/>
        <end position="74"/>
    </location>
</feature>
<evidence type="ECO:0000256" key="1">
    <source>
        <dbReference type="SAM" id="Coils"/>
    </source>
</evidence>
<dbReference type="AlphaFoldDB" id="A0ABD3MGW3"/>
<evidence type="ECO:0000313" key="3">
    <source>
        <dbReference type="EMBL" id="KAL3762827.1"/>
    </source>
</evidence>
<feature type="compositionally biased region" description="Acidic residues" evidence="2">
    <location>
        <begin position="265"/>
        <end position="275"/>
    </location>
</feature>
<evidence type="ECO:0000256" key="2">
    <source>
        <dbReference type="SAM" id="MobiDB-lite"/>
    </source>
</evidence>
<name>A0ABD3MGW3_9STRA</name>
<sequence>MKVDDDIIASDNTELPLPPTSSPPVADASNSNSISSGAKPGADDGRGNIGGEDPNPSDADAHLVGEGDVTHPDDDGAPPPLPLETNDNSTAMELHLSIEVTKSIETSDCVVDSISMEVCENSISPPSAAEEVKDEAAVIDRDAPDDSVGNNERDEIVVKVEKEDASKCSMQERIHEADNEAMKENPLISTIEGKPSGSNSKEIHAEDELRDMEIDAIAEMAEADEPSKEKKVVSSVDEDTANNTVMNMEPAVDTPKTSLKTSDDAPMDAIDDEVVSEAAASARNRVADTRLPSQESEKENAEHECDESDDDIQAFETLIKRTPKQRKRRRTKQGTSGKIKPIRISIPSNASNEQETAEKIEIHTVNKMNELINRYCPSDDVCLEAEDPLSFYSNMNEGQDSDCVEFKSSMTKNRLENELNKLKKAKKLDMKKIQAYISARWEERSDRLQKQINKIRFDMVSKQAQQRSQLTEKQNQQTELDGRKIVAGENWLVQKQQIEMQQTMAQHQNLANTDIMKLNSIVNELQSRHAFQRQQFEEKKIEMKKNLEQELHAQNHSILAHHNKRQAEAEVRIKELAEKCRAQQEHMKAKLMKLHEERFEAKRKQVIRESTLDSEPQPEFSAQGDTIANPMGSDNKHATCGKTAELNVDNQCVTGGPSSSDSVARQKQRKGLMNNIQLAIEIHNEGIIAITRSNQSPLMKDRKHFADKPYYGRSNGFIPWGRLSTSFLYAIVLGELPSNRLMEQMGADPGSMCGGIVKCIITDTRTSEETAVSERASALAHVQAAKCEAHVKNIDDRYANVCASMSKMQTECAQLIENVGEISAAHKEAASQLEKATQTFGKFKTQAQHFFNQDGTPSPRINVTSQHKLLTAMQKYKSSYETAKAEEATKRQSLDLAKNGYTQKKKELQKIQQEAMVLELSLKRGHQAGKCEKDGNEDSLETIVENIATTLSKIAEKRRLQVIKNKMNLGSNEPLKTPANSMMEEKNNSLHQKMIRRRITTMLRPNVGTMLEDVKRLAQTSKYLPRTMKDCFDIVPDNDESLCRDLRLEQLLLLALHPTSANPPLPPVPGHTASDQSWAEPGWQLVLDNTEFGKSQISSSLIPIDTEGHLSQKFLSTCCSSGRQAASLIKPRHLRMLSDPLSATRQTSAKPESNTSVTINSSRGTLFHLDL</sequence>
<comment type="caution">
    <text evidence="3">The sequence shown here is derived from an EMBL/GenBank/DDBJ whole genome shotgun (WGS) entry which is preliminary data.</text>
</comment>
<protein>
    <submittedName>
        <fullName evidence="3">Uncharacterized protein</fullName>
    </submittedName>
</protein>
<gene>
    <name evidence="3" type="ORF">ACHAWU_000974</name>
</gene>
<feature type="region of interest" description="Disordered" evidence="2">
    <location>
        <begin position="220"/>
        <end position="308"/>
    </location>
</feature>
<organism evidence="3 4">
    <name type="scientific">Discostella pseudostelligera</name>
    <dbReference type="NCBI Taxonomy" id="259834"/>
    <lineage>
        <taxon>Eukaryota</taxon>
        <taxon>Sar</taxon>
        <taxon>Stramenopiles</taxon>
        <taxon>Ochrophyta</taxon>
        <taxon>Bacillariophyta</taxon>
        <taxon>Coscinodiscophyceae</taxon>
        <taxon>Thalassiosirophycidae</taxon>
        <taxon>Stephanodiscales</taxon>
        <taxon>Stephanodiscaceae</taxon>
        <taxon>Discostella</taxon>
    </lineage>
</organism>
<evidence type="ECO:0000313" key="4">
    <source>
        <dbReference type="Proteomes" id="UP001530293"/>
    </source>
</evidence>
<feature type="region of interest" description="Disordered" evidence="2">
    <location>
        <begin position="609"/>
        <end position="630"/>
    </location>
</feature>
<keyword evidence="1" id="KW-0175">Coiled coil</keyword>
<reference evidence="3 4" key="1">
    <citation type="submission" date="2024-10" db="EMBL/GenBank/DDBJ databases">
        <title>Updated reference genomes for cyclostephanoid diatoms.</title>
        <authorList>
            <person name="Roberts W.R."/>
            <person name="Alverson A.J."/>
        </authorList>
    </citation>
    <scope>NUCLEOTIDE SEQUENCE [LARGE SCALE GENOMIC DNA]</scope>
    <source>
        <strain evidence="3 4">AJA232-27</strain>
    </source>
</reference>
<accession>A0ABD3MGW3</accession>
<feature type="region of interest" description="Disordered" evidence="2">
    <location>
        <begin position="1"/>
        <end position="90"/>
    </location>
</feature>
<feature type="compositionally biased region" description="Basic and acidic residues" evidence="2">
    <location>
        <begin position="163"/>
        <end position="183"/>
    </location>
</feature>
<keyword evidence="4" id="KW-1185">Reference proteome</keyword>
<dbReference type="Proteomes" id="UP001530293">
    <property type="component" value="Unassembled WGS sequence"/>
</dbReference>
<feature type="coiled-coil region" evidence="1">
    <location>
        <begin position="493"/>
        <end position="597"/>
    </location>
</feature>
<dbReference type="EMBL" id="JALLBG020000130">
    <property type="protein sequence ID" value="KAL3762827.1"/>
    <property type="molecule type" value="Genomic_DNA"/>
</dbReference>